<name>A0A2V3IP85_9FLOR</name>
<keyword evidence="13" id="KW-1185">Reference proteome</keyword>
<keyword evidence="5 8" id="KW-0347">Helicase</keyword>
<evidence type="ECO:0000259" key="10">
    <source>
        <dbReference type="PROSITE" id="PS51192"/>
    </source>
</evidence>
<dbReference type="GO" id="GO:0005829">
    <property type="term" value="C:cytosol"/>
    <property type="evidence" value="ECO:0007669"/>
    <property type="project" value="TreeGrafter"/>
</dbReference>
<dbReference type="InterPro" id="IPR012562">
    <property type="entry name" value="GUCT"/>
</dbReference>
<proteinExistence type="inferred from homology"/>
<dbReference type="EMBL" id="NBIV01000108">
    <property type="protein sequence ID" value="PXF43901.1"/>
    <property type="molecule type" value="Genomic_DNA"/>
</dbReference>
<evidence type="ECO:0000256" key="2">
    <source>
        <dbReference type="ARBA" id="ARBA00012552"/>
    </source>
</evidence>
<dbReference type="PANTHER" id="PTHR47959">
    <property type="entry name" value="ATP-DEPENDENT RNA HELICASE RHLE-RELATED"/>
    <property type="match status" value="1"/>
</dbReference>
<dbReference type="InterPro" id="IPR000629">
    <property type="entry name" value="RNA-helicase_DEAD-box_CS"/>
</dbReference>
<evidence type="ECO:0000256" key="8">
    <source>
        <dbReference type="RuleBase" id="RU000492"/>
    </source>
</evidence>
<dbReference type="Proteomes" id="UP000247409">
    <property type="component" value="Unassembled WGS sequence"/>
</dbReference>
<dbReference type="CDD" id="cd18787">
    <property type="entry name" value="SF2_C_DEAD"/>
    <property type="match status" value="1"/>
</dbReference>
<dbReference type="Pfam" id="PF00271">
    <property type="entry name" value="Helicase_C"/>
    <property type="match status" value="1"/>
</dbReference>
<evidence type="ECO:0000256" key="3">
    <source>
        <dbReference type="ARBA" id="ARBA00022741"/>
    </source>
</evidence>
<dbReference type="Gene3D" id="3.30.70.2280">
    <property type="match status" value="1"/>
</dbReference>
<dbReference type="InterPro" id="IPR044742">
    <property type="entry name" value="DEAD/DEAH_RhlB"/>
</dbReference>
<dbReference type="Pfam" id="PF08152">
    <property type="entry name" value="GUCT"/>
    <property type="match status" value="1"/>
</dbReference>
<feature type="region of interest" description="Disordered" evidence="9">
    <location>
        <begin position="695"/>
        <end position="733"/>
    </location>
</feature>
<feature type="compositionally biased region" description="Gly residues" evidence="9">
    <location>
        <begin position="700"/>
        <end position="733"/>
    </location>
</feature>
<dbReference type="EC" id="3.6.4.13" evidence="2"/>
<dbReference type="InterPro" id="IPR059027">
    <property type="entry name" value="DD_DDX21-DDX50"/>
</dbReference>
<dbReference type="PROSITE" id="PS51194">
    <property type="entry name" value="HELICASE_CTER"/>
    <property type="match status" value="1"/>
</dbReference>
<dbReference type="SMART" id="SM00487">
    <property type="entry name" value="DEXDc"/>
    <property type="match status" value="1"/>
</dbReference>
<evidence type="ECO:0000256" key="5">
    <source>
        <dbReference type="ARBA" id="ARBA00022806"/>
    </source>
</evidence>
<sequence>MSKENNETQKVPDMVESDLSKSEKKKLKSERKDKKRYKKEKRERKEKSKEKKERKDKKRKRDTPDSPPPQVGSPDHVLDSTTLHEEQPSLKKSKVSSSNVSTFDRNMSFEGDVEDVDIGLGEQVKAKVETNDIGSFGISDTTQRLLKEKDITSLFDIQAATYKLLRLKRKDVIGRARTGSGKTLAFVIPIVETMAAENMTQVRSHEKPLVLCLAPTRELAQQVHRDFEWIGRGHHITTACFTGGTAKGPQKGQLRRGIDVLVGTPGRIMDHLNEETLSLAGVQFIVLDEADEMLSMGFQEDVERILGACTSTKMKQTLLFSATIPRWVSGLAQKYMRKDATVTVDTVSDEKNRTNKSITHLALQCPPFERANTIADIVKVHTGAFGKTIIFTDTKAEANELSAQEKLRSALGEIGVLHGDIPQGQRESTLSAYREGIIRVLVATDVAARGLDIKAVDLILQTHPPSNYETYIHRSGRTGRAGKTGTCVTCYSAKEKYLIGLIEHKAGIKFKRAKPPQASDIVKATISDTTRRMSSVHEDNVALFREVARKVLQSFEKEDDAAETALAASLACMAGYTTERVKSRSILSCFEGYRTVVVTSDRPFGHIGQMWGMMKRAVGQEESNLLKGGLLCKDKHMAVVDAPDALVAEIERIRGMMPNGCSIEVVDELPELDEEKFDLKAAMSRVYERNQMQRAKWNSGGRGGGRGRQGYQGSFGGGGGGGNRRGWGGGNRY</sequence>
<feature type="domain" description="Helicase ATP-binding" evidence="10">
    <location>
        <begin position="163"/>
        <end position="342"/>
    </location>
</feature>
<evidence type="ECO:0000256" key="4">
    <source>
        <dbReference type="ARBA" id="ARBA00022801"/>
    </source>
</evidence>
<reference evidence="12 13" key="1">
    <citation type="journal article" date="2018" name="Mol. Biol. Evol.">
        <title>Analysis of the draft genome of the red seaweed Gracilariopsis chorda provides insights into genome size evolution in Rhodophyta.</title>
        <authorList>
            <person name="Lee J."/>
            <person name="Yang E.C."/>
            <person name="Graf L."/>
            <person name="Yang J.H."/>
            <person name="Qiu H."/>
            <person name="Zel Zion U."/>
            <person name="Chan C.X."/>
            <person name="Stephens T.G."/>
            <person name="Weber A.P.M."/>
            <person name="Boo G.H."/>
            <person name="Boo S.M."/>
            <person name="Kim K.M."/>
            <person name="Shin Y."/>
            <person name="Jung M."/>
            <person name="Lee S.J."/>
            <person name="Yim H.S."/>
            <person name="Lee J.H."/>
            <person name="Bhattacharya D."/>
            <person name="Yoon H.S."/>
        </authorList>
    </citation>
    <scope>NUCLEOTIDE SEQUENCE [LARGE SCALE GENOMIC DNA]</scope>
    <source>
        <strain evidence="12 13">SKKU-2015</strain>
        <tissue evidence="12">Whole body</tissue>
    </source>
</reference>
<evidence type="ECO:0000256" key="9">
    <source>
        <dbReference type="SAM" id="MobiDB-lite"/>
    </source>
</evidence>
<dbReference type="SUPFAM" id="SSF54928">
    <property type="entry name" value="RNA-binding domain, RBD"/>
    <property type="match status" value="1"/>
</dbReference>
<feature type="compositionally biased region" description="Basic residues" evidence="9">
    <location>
        <begin position="23"/>
        <end position="42"/>
    </location>
</feature>
<evidence type="ECO:0000313" key="13">
    <source>
        <dbReference type="Proteomes" id="UP000247409"/>
    </source>
</evidence>
<evidence type="ECO:0000256" key="7">
    <source>
        <dbReference type="ARBA" id="ARBA00022884"/>
    </source>
</evidence>
<evidence type="ECO:0000259" key="11">
    <source>
        <dbReference type="PROSITE" id="PS51194"/>
    </source>
</evidence>
<comment type="similarity">
    <text evidence="1">Belongs to the DEAD box helicase family. DDX21/DDX50 subfamily.</text>
</comment>
<dbReference type="OrthoDB" id="4255at2759"/>
<gene>
    <name evidence="12" type="ORF">BWQ96_06367</name>
</gene>
<feature type="region of interest" description="Disordered" evidence="9">
    <location>
        <begin position="1"/>
        <end position="78"/>
    </location>
</feature>
<dbReference type="SMART" id="SM00490">
    <property type="entry name" value="HELICc"/>
    <property type="match status" value="1"/>
</dbReference>
<dbReference type="InterPro" id="IPR001650">
    <property type="entry name" value="Helicase_C-like"/>
</dbReference>
<accession>A0A2V3IP85</accession>
<evidence type="ECO:0000313" key="12">
    <source>
        <dbReference type="EMBL" id="PXF43901.1"/>
    </source>
</evidence>
<dbReference type="InterPro" id="IPR027417">
    <property type="entry name" value="P-loop_NTPase"/>
</dbReference>
<dbReference type="InterPro" id="IPR050079">
    <property type="entry name" value="DEAD_box_RNA_helicase"/>
</dbReference>
<dbReference type="Gene3D" id="3.40.50.300">
    <property type="entry name" value="P-loop containing nucleotide triphosphate hydrolases"/>
    <property type="match status" value="2"/>
</dbReference>
<dbReference type="AlphaFoldDB" id="A0A2V3IP85"/>
<dbReference type="CDD" id="cd00268">
    <property type="entry name" value="DEADc"/>
    <property type="match status" value="1"/>
</dbReference>
<keyword evidence="7" id="KW-0694">RNA-binding</keyword>
<dbReference type="STRING" id="448386.A0A2V3IP85"/>
<keyword evidence="3 8" id="KW-0547">Nucleotide-binding</keyword>
<dbReference type="InterPro" id="IPR011545">
    <property type="entry name" value="DEAD/DEAH_box_helicase_dom"/>
</dbReference>
<dbReference type="Pfam" id="PF26142">
    <property type="entry name" value="DD_DDX21-DDX50"/>
    <property type="match status" value="1"/>
</dbReference>
<feature type="domain" description="Helicase C-terminal" evidence="11">
    <location>
        <begin position="373"/>
        <end position="522"/>
    </location>
</feature>
<dbReference type="GO" id="GO:0003723">
    <property type="term" value="F:RNA binding"/>
    <property type="evidence" value="ECO:0007669"/>
    <property type="project" value="UniProtKB-KW"/>
</dbReference>
<dbReference type="GO" id="GO:0003724">
    <property type="term" value="F:RNA helicase activity"/>
    <property type="evidence" value="ECO:0007669"/>
    <property type="project" value="UniProtKB-EC"/>
</dbReference>
<dbReference type="GO" id="GO:0016787">
    <property type="term" value="F:hydrolase activity"/>
    <property type="evidence" value="ECO:0007669"/>
    <property type="project" value="UniProtKB-KW"/>
</dbReference>
<organism evidence="12 13">
    <name type="scientific">Gracilariopsis chorda</name>
    <dbReference type="NCBI Taxonomy" id="448386"/>
    <lineage>
        <taxon>Eukaryota</taxon>
        <taxon>Rhodophyta</taxon>
        <taxon>Florideophyceae</taxon>
        <taxon>Rhodymeniophycidae</taxon>
        <taxon>Gracilariales</taxon>
        <taxon>Gracilariaceae</taxon>
        <taxon>Gracilariopsis</taxon>
    </lineage>
</organism>
<dbReference type="PROSITE" id="PS00039">
    <property type="entry name" value="DEAD_ATP_HELICASE"/>
    <property type="match status" value="1"/>
</dbReference>
<dbReference type="GO" id="GO:0005524">
    <property type="term" value="F:ATP binding"/>
    <property type="evidence" value="ECO:0007669"/>
    <property type="project" value="UniProtKB-KW"/>
</dbReference>
<dbReference type="InterPro" id="IPR014001">
    <property type="entry name" value="Helicase_ATP-bd"/>
</dbReference>
<comment type="caution">
    <text evidence="12">The sequence shown here is derived from an EMBL/GenBank/DDBJ whole genome shotgun (WGS) entry which is preliminary data.</text>
</comment>
<feature type="compositionally biased region" description="Basic and acidic residues" evidence="9">
    <location>
        <begin position="43"/>
        <end position="53"/>
    </location>
</feature>
<dbReference type="InterPro" id="IPR035979">
    <property type="entry name" value="RBD_domain_sf"/>
</dbReference>
<evidence type="ECO:0000256" key="1">
    <source>
        <dbReference type="ARBA" id="ARBA00006517"/>
    </source>
</evidence>
<protein>
    <recommendedName>
        <fullName evidence="2">RNA helicase</fullName>
        <ecNumber evidence="2">3.6.4.13</ecNumber>
    </recommendedName>
</protein>
<dbReference type="PANTHER" id="PTHR47959:SF1">
    <property type="entry name" value="ATP-DEPENDENT RNA HELICASE DBPA"/>
    <property type="match status" value="1"/>
</dbReference>
<keyword evidence="6 8" id="KW-0067">ATP-binding</keyword>
<dbReference type="PROSITE" id="PS51192">
    <property type="entry name" value="HELICASE_ATP_BIND_1"/>
    <property type="match status" value="1"/>
</dbReference>
<dbReference type="SUPFAM" id="SSF52540">
    <property type="entry name" value="P-loop containing nucleoside triphosphate hydrolases"/>
    <property type="match status" value="1"/>
</dbReference>
<dbReference type="Pfam" id="PF00270">
    <property type="entry name" value="DEAD"/>
    <property type="match status" value="1"/>
</dbReference>
<keyword evidence="4 8" id="KW-0378">Hydrolase</keyword>
<evidence type="ECO:0000256" key="6">
    <source>
        <dbReference type="ARBA" id="ARBA00022840"/>
    </source>
</evidence>
<feature type="region of interest" description="Disordered" evidence="9">
    <location>
        <begin position="83"/>
        <end position="102"/>
    </location>
</feature>